<sequence>MIQWARMARTCVPGRVNKDGQITEERPHKIWFPGPPSLEFGFGLIIPSGKTLYLTETATKTQPNHKQEN</sequence>
<dbReference type="AlphaFoldDB" id="A0A0B7BZ28"/>
<dbReference type="EMBL" id="HACG01050761">
    <property type="protein sequence ID" value="CEK97626.1"/>
    <property type="molecule type" value="Transcribed_RNA"/>
</dbReference>
<name>A0A0B7BZ28_9EUPU</name>
<organism evidence="1">
    <name type="scientific">Arion vulgaris</name>
    <dbReference type="NCBI Taxonomy" id="1028688"/>
    <lineage>
        <taxon>Eukaryota</taxon>
        <taxon>Metazoa</taxon>
        <taxon>Spiralia</taxon>
        <taxon>Lophotrochozoa</taxon>
        <taxon>Mollusca</taxon>
        <taxon>Gastropoda</taxon>
        <taxon>Heterobranchia</taxon>
        <taxon>Euthyneura</taxon>
        <taxon>Panpulmonata</taxon>
        <taxon>Eupulmonata</taxon>
        <taxon>Stylommatophora</taxon>
        <taxon>Helicina</taxon>
        <taxon>Arionoidea</taxon>
        <taxon>Arionidae</taxon>
        <taxon>Arion</taxon>
    </lineage>
</organism>
<protein>
    <submittedName>
        <fullName evidence="1">Uncharacterized protein</fullName>
    </submittedName>
</protein>
<gene>
    <name evidence="1" type="primary">ORF216406</name>
</gene>
<proteinExistence type="predicted"/>
<accession>A0A0B7BZ28</accession>
<feature type="non-terminal residue" evidence="1">
    <location>
        <position position="69"/>
    </location>
</feature>
<evidence type="ECO:0000313" key="1">
    <source>
        <dbReference type="EMBL" id="CEK97626.1"/>
    </source>
</evidence>
<reference evidence="1" key="1">
    <citation type="submission" date="2014-12" db="EMBL/GenBank/DDBJ databases">
        <title>Insight into the proteome of Arion vulgaris.</title>
        <authorList>
            <person name="Aradska J."/>
            <person name="Bulat T."/>
            <person name="Smidak R."/>
            <person name="Sarate P."/>
            <person name="Gangsoo J."/>
            <person name="Sialana F."/>
            <person name="Bilban M."/>
            <person name="Lubec G."/>
        </authorList>
    </citation>
    <scope>NUCLEOTIDE SEQUENCE</scope>
    <source>
        <tissue evidence="1">Skin</tissue>
    </source>
</reference>